<gene>
    <name evidence="1" type="ORF">E5990_06720</name>
</gene>
<protein>
    <submittedName>
        <fullName evidence="1">Uncharacterized protein</fullName>
    </submittedName>
</protein>
<organism evidence="1 2">
    <name type="scientific">Muribaculum caecicola</name>
    <dbReference type="NCBI Taxonomy" id="3038144"/>
    <lineage>
        <taxon>Bacteria</taxon>
        <taxon>Pseudomonadati</taxon>
        <taxon>Bacteroidota</taxon>
        <taxon>Bacteroidia</taxon>
        <taxon>Bacteroidales</taxon>
        <taxon>Muribaculaceae</taxon>
        <taxon>Muribaculum</taxon>
    </lineage>
</organism>
<proteinExistence type="predicted"/>
<evidence type="ECO:0000313" key="2">
    <source>
        <dbReference type="Proteomes" id="UP000305401"/>
    </source>
</evidence>
<reference evidence="1" key="1">
    <citation type="submission" date="2019-04" db="EMBL/GenBank/DDBJ databases">
        <title>Microbes associate with the intestines of laboratory mice.</title>
        <authorList>
            <person name="Navarre W."/>
            <person name="Wong E."/>
            <person name="Huang K.C."/>
            <person name="Tropini C."/>
            <person name="Ng K."/>
            <person name="Yu B."/>
        </authorList>
    </citation>
    <scope>NUCLEOTIDE SEQUENCE</scope>
    <source>
        <strain evidence="1">NM86_A22</strain>
    </source>
</reference>
<dbReference type="Proteomes" id="UP000305401">
    <property type="component" value="Unassembled WGS sequence"/>
</dbReference>
<evidence type="ECO:0000313" key="1">
    <source>
        <dbReference type="EMBL" id="THG50085.1"/>
    </source>
</evidence>
<name>A0AC61S5Y7_9BACT</name>
<dbReference type="EMBL" id="SSTG01000073">
    <property type="protein sequence ID" value="THG50085.1"/>
    <property type="molecule type" value="Genomic_DNA"/>
</dbReference>
<accession>A0AC61S5Y7</accession>
<keyword evidence="2" id="KW-1185">Reference proteome</keyword>
<sequence>MAKVIHVHLTHPIEGTRRKDWYFSSIKAVFTVFTAEQVGATYNYLRHVGLSGNGSIITKRAIIKQSTLISVGSSTDYNNGV</sequence>
<comment type="caution">
    <text evidence="1">The sequence shown here is derived from an EMBL/GenBank/DDBJ whole genome shotgun (WGS) entry which is preliminary data.</text>
</comment>